<dbReference type="InterPro" id="IPR001757">
    <property type="entry name" value="P_typ_ATPase"/>
</dbReference>
<dbReference type="GO" id="GO:0016887">
    <property type="term" value="F:ATP hydrolysis activity"/>
    <property type="evidence" value="ECO:0007669"/>
    <property type="project" value="InterPro"/>
</dbReference>
<evidence type="ECO:0000259" key="10">
    <source>
        <dbReference type="SMART" id="SM00831"/>
    </source>
</evidence>
<dbReference type="SFLD" id="SFLDS00003">
    <property type="entry name" value="Haloacid_Dehalogenase"/>
    <property type="match status" value="1"/>
</dbReference>
<dbReference type="PANTHER" id="PTHR43294:SF21">
    <property type="entry name" value="CATION TRANSPORTING ATPASE"/>
    <property type="match status" value="1"/>
</dbReference>
<keyword evidence="7 9" id="KW-1133">Transmembrane helix</keyword>
<dbReference type="InterPro" id="IPR044492">
    <property type="entry name" value="P_typ_ATPase_HD_dom"/>
</dbReference>
<dbReference type="SUPFAM" id="SSF81653">
    <property type="entry name" value="Calcium ATPase, transduction domain A"/>
    <property type="match status" value="1"/>
</dbReference>
<keyword evidence="4" id="KW-0547">Nucleotide-binding</keyword>
<dbReference type="Gene3D" id="1.20.1110.10">
    <property type="entry name" value="Calcium-transporting ATPase, transmembrane domain"/>
    <property type="match status" value="1"/>
</dbReference>
<proteinExistence type="predicted"/>
<evidence type="ECO:0000256" key="4">
    <source>
        <dbReference type="ARBA" id="ARBA00022741"/>
    </source>
</evidence>
<dbReference type="PATRIC" id="fig|1392998.3.peg.654"/>
<dbReference type="NCBIfam" id="TIGR01494">
    <property type="entry name" value="ATPase_P-type"/>
    <property type="match status" value="2"/>
</dbReference>
<evidence type="ECO:0000256" key="1">
    <source>
        <dbReference type="ARBA" id="ARBA00004651"/>
    </source>
</evidence>
<dbReference type="AlphaFoldDB" id="A0A062V9J5"/>
<dbReference type="SMART" id="SM00831">
    <property type="entry name" value="Cation_ATPase_N"/>
    <property type="match status" value="1"/>
</dbReference>
<keyword evidence="2" id="KW-1003">Cell membrane</keyword>
<dbReference type="EC" id="3.6.3.8" evidence="11"/>
<dbReference type="PANTHER" id="PTHR43294">
    <property type="entry name" value="SODIUM/POTASSIUM-TRANSPORTING ATPASE SUBUNIT ALPHA"/>
    <property type="match status" value="1"/>
</dbReference>
<dbReference type="InterPro" id="IPR036412">
    <property type="entry name" value="HAD-like_sf"/>
</dbReference>
<dbReference type="InterPro" id="IPR008250">
    <property type="entry name" value="ATPase_P-typ_transduc_dom_A_sf"/>
</dbReference>
<dbReference type="Gene3D" id="3.40.50.1000">
    <property type="entry name" value="HAD superfamily/HAD-like"/>
    <property type="match status" value="1"/>
</dbReference>
<dbReference type="PRINTS" id="PR00120">
    <property type="entry name" value="HATPASE"/>
</dbReference>
<dbReference type="InterPro" id="IPR023214">
    <property type="entry name" value="HAD_sf"/>
</dbReference>
<feature type="transmembrane region" description="Helical" evidence="9">
    <location>
        <begin position="836"/>
        <end position="855"/>
    </location>
</feature>
<comment type="caution">
    <text evidence="11">The sequence shown here is derived from an EMBL/GenBank/DDBJ whole genome shotgun (WGS) entry which is preliminary data.</text>
</comment>
<dbReference type="EMBL" id="JMIY01000001">
    <property type="protein sequence ID" value="KCZ73228.1"/>
    <property type="molecule type" value="Genomic_DNA"/>
</dbReference>
<keyword evidence="8 9" id="KW-0472">Membrane</keyword>
<evidence type="ECO:0000256" key="6">
    <source>
        <dbReference type="ARBA" id="ARBA00022967"/>
    </source>
</evidence>
<dbReference type="OrthoDB" id="8588at2157"/>
<evidence type="ECO:0000256" key="2">
    <source>
        <dbReference type="ARBA" id="ARBA00022475"/>
    </source>
</evidence>
<comment type="subcellular location">
    <subcellularLocation>
        <location evidence="1">Cell membrane</location>
        <topology evidence="1">Multi-pass membrane protein</topology>
    </subcellularLocation>
</comment>
<keyword evidence="12" id="KW-1185">Reference proteome</keyword>
<dbReference type="Pfam" id="PF00690">
    <property type="entry name" value="Cation_ATPase_N"/>
    <property type="match status" value="1"/>
</dbReference>
<dbReference type="FunFam" id="3.40.50.1000:FF:000028">
    <property type="entry name" value="Calcium-transporting P-type ATPase, putative"/>
    <property type="match status" value="1"/>
</dbReference>
<dbReference type="SFLD" id="SFLDG00002">
    <property type="entry name" value="C1.7:_P-type_atpase_like"/>
    <property type="match status" value="1"/>
</dbReference>
<feature type="transmembrane region" description="Helical" evidence="9">
    <location>
        <begin position="798"/>
        <end position="816"/>
    </location>
</feature>
<evidence type="ECO:0000256" key="3">
    <source>
        <dbReference type="ARBA" id="ARBA00022692"/>
    </source>
</evidence>
<keyword evidence="11" id="KW-0378">Hydrolase</keyword>
<feature type="transmembrane region" description="Helical" evidence="9">
    <location>
        <begin position="693"/>
        <end position="713"/>
    </location>
</feature>
<feature type="transmembrane region" description="Helical" evidence="9">
    <location>
        <begin position="249"/>
        <end position="268"/>
    </location>
</feature>
<feature type="transmembrane region" description="Helical" evidence="9">
    <location>
        <begin position="867"/>
        <end position="887"/>
    </location>
</feature>
<dbReference type="Pfam" id="PF00122">
    <property type="entry name" value="E1-E2_ATPase"/>
    <property type="match status" value="1"/>
</dbReference>
<keyword evidence="3 9" id="KW-0812">Transmembrane</keyword>
<dbReference type="InterPro" id="IPR059000">
    <property type="entry name" value="ATPase_P-type_domA"/>
</dbReference>
<feature type="transmembrane region" description="Helical" evidence="9">
    <location>
        <begin position="86"/>
        <end position="102"/>
    </location>
</feature>
<dbReference type="InterPro" id="IPR004014">
    <property type="entry name" value="ATPase_P-typ_cation-transptr_N"/>
</dbReference>
<dbReference type="InterPro" id="IPR050510">
    <property type="entry name" value="Cation_transp_ATPase_P-type"/>
</dbReference>
<sequence>MGDLTLDKKWHALDIDKIFQILHSDRSGLRPDDVKNRLSEYGYNELPEKKRISPIQLFLSQFKNYLVLILIVAAVISAFTGETTNAYVILIIILFISLLGFIQEYRAERAMEALKEMVALEARVLRNGGVKKIPIRELVPGDVILIEAGDRIAADARIIEAINLETVESTLTGESNPVPKSTGVLGEDIPVAEQKNMVFMGTIATRGNGIAIVVGTGSNTQIGDIAQMIQVREEEPPLKIKFARLAKQLAKIVLVASFIIFIVGSLRGQDILDMLIVAAALAVAGIPEALPFIATATLALGTQKMAKRRAIIRKLPAVETLGSATVICSDKTGTITRGEMTVRRIYTDGIIEVTGSGYIPEGEFLRGGVKIDPVLDTQLSEVLKIGVLCNNSYLEYNNGWHIIGDPTEGALLVAAKKADASQHINEQYRRIAELPFDSERKMMSTINSTPGGIVAFTKGAPEVVLGRCTHIYDGGEIRPLDNADRDRVMEINRAMAEDALRVLAFARRTLENEECSEYTTACVEQELVFIGLMGMIDPPREEVMDAIAKCKSAGIKTVMITGDNKLTATSIGKTIGLLDYGGVLEGSEIEGMSDEELAEAAQLVSIYARAAPAHKLRIMDALRRKGHIVAMTGDGVNDAPALKKADIGVAMGITGTDVAKEASDMVIMDDNFATIVHAIEEGRRIYDNIRKGASYLLSVTFAEVAVLFLSFVVLNYPLPLTPLQILYVNLVTEEFPALGLSVEPASRDIMSRKPRDPKEPILSRSVLLYTLAMASIFFLGTFALFASTGPKQPQNLQVAQTTAFATLITFGLFNALNCRNLTESIFRIGFFANKKLLLALLGSTIAMLLAIYWQPMQSILRTVPLGFDAWILIILTSSTVIIAAEILKKLFRVKGYIS</sequence>
<keyword evidence="6" id="KW-1278">Translocase</keyword>
<dbReference type="Proteomes" id="UP000027153">
    <property type="component" value="Unassembled WGS sequence"/>
</dbReference>
<dbReference type="GO" id="GO:0005524">
    <property type="term" value="F:ATP binding"/>
    <property type="evidence" value="ECO:0007669"/>
    <property type="project" value="UniProtKB-KW"/>
</dbReference>
<dbReference type="PRINTS" id="PR00119">
    <property type="entry name" value="CATATPASE"/>
</dbReference>
<organism evidence="11 12">
    <name type="scientific">Candidatus Methanoperedens nitratireducens</name>
    <dbReference type="NCBI Taxonomy" id="1392998"/>
    <lineage>
        <taxon>Archaea</taxon>
        <taxon>Methanobacteriati</taxon>
        <taxon>Methanobacteriota</taxon>
        <taxon>Stenosarchaea group</taxon>
        <taxon>Methanomicrobia</taxon>
        <taxon>Methanosarcinales</taxon>
        <taxon>ANME-2 cluster</taxon>
        <taxon>Candidatus Methanoperedentaceae</taxon>
        <taxon>Candidatus Methanoperedens</taxon>
    </lineage>
</organism>
<dbReference type="SUPFAM" id="SSF81660">
    <property type="entry name" value="Metal cation-transporting ATPase, ATP-binding domain N"/>
    <property type="match status" value="1"/>
</dbReference>
<dbReference type="Gene3D" id="3.40.1110.10">
    <property type="entry name" value="Calcium-transporting ATPase, cytoplasmic domain N"/>
    <property type="match status" value="1"/>
</dbReference>
<dbReference type="Pfam" id="PF13246">
    <property type="entry name" value="Cation_ATPase"/>
    <property type="match status" value="1"/>
</dbReference>
<evidence type="ECO:0000256" key="5">
    <source>
        <dbReference type="ARBA" id="ARBA00022840"/>
    </source>
</evidence>
<evidence type="ECO:0000256" key="7">
    <source>
        <dbReference type="ARBA" id="ARBA00022989"/>
    </source>
</evidence>
<feature type="transmembrane region" description="Helical" evidence="9">
    <location>
        <begin position="766"/>
        <end position="786"/>
    </location>
</feature>
<feature type="domain" description="Cation-transporting P-type ATPase N-terminal" evidence="10">
    <location>
        <begin position="9"/>
        <end position="82"/>
    </location>
</feature>
<evidence type="ECO:0000256" key="9">
    <source>
        <dbReference type="SAM" id="Phobius"/>
    </source>
</evidence>
<evidence type="ECO:0000256" key="8">
    <source>
        <dbReference type="ARBA" id="ARBA00023136"/>
    </source>
</evidence>
<dbReference type="Pfam" id="PF00689">
    <property type="entry name" value="Cation_ATPase_C"/>
    <property type="match status" value="1"/>
</dbReference>
<dbReference type="InterPro" id="IPR006068">
    <property type="entry name" value="ATPase_P-typ_cation-transptr_C"/>
</dbReference>
<feature type="transmembrane region" description="Helical" evidence="9">
    <location>
        <begin position="62"/>
        <end position="80"/>
    </location>
</feature>
<protein>
    <submittedName>
        <fullName evidence="11">P-type ATPase, translocating</fullName>
        <ecNumber evidence="11">3.6.3.8</ecNumber>
    </submittedName>
</protein>
<evidence type="ECO:0000313" key="12">
    <source>
        <dbReference type="Proteomes" id="UP000027153"/>
    </source>
</evidence>
<dbReference type="InterPro" id="IPR023298">
    <property type="entry name" value="ATPase_P-typ_TM_dom_sf"/>
</dbReference>
<dbReference type="InterPro" id="IPR018303">
    <property type="entry name" value="ATPase_P-typ_P_site"/>
</dbReference>
<dbReference type="InterPro" id="IPR023299">
    <property type="entry name" value="ATPase_P-typ_cyto_dom_N"/>
</dbReference>
<dbReference type="SUPFAM" id="SSF56784">
    <property type="entry name" value="HAD-like"/>
    <property type="match status" value="1"/>
</dbReference>
<reference evidence="11 12" key="1">
    <citation type="journal article" date="2013" name="Nature">
        <title>Anaerobic oxidation of methane coupled to nitrate reduction in a novel archaeal lineage.</title>
        <authorList>
            <person name="Haroon M.F."/>
            <person name="Hu S."/>
            <person name="Shi Y."/>
            <person name="Imelfort M."/>
            <person name="Keller J."/>
            <person name="Hugenholtz P."/>
            <person name="Yuan Z."/>
            <person name="Tyson G.W."/>
        </authorList>
    </citation>
    <scope>NUCLEOTIDE SEQUENCE [LARGE SCALE GENOMIC DNA]</scope>
    <source>
        <strain evidence="11 12">ANME-2d</strain>
    </source>
</reference>
<dbReference type="SFLD" id="SFLDF00027">
    <property type="entry name" value="p-type_atpase"/>
    <property type="match status" value="1"/>
</dbReference>
<feature type="transmembrane region" description="Helical" evidence="9">
    <location>
        <begin position="274"/>
        <end position="300"/>
    </location>
</feature>
<name>A0A062V9J5_9EURY</name>
<evidence type="ECO:0000313" key="11">
    <source>
        <dbReference type="EMBL" id="KCZ73228.1"/>
    </source>
</evidence>
<dbReference type="GO" id="GO:0005886">
    <property type="term" value="C:plasma membrane"/>
    <property type="evidence" value="ECO:0007669"/>
    <property type="project" value="UniProtKB-SubCell"/>
</dbReference>
<dbReference type="PROSITE" id="PS00154">
    <property type="entry name" value="ATPASE_E1_E2"/>
    <property type="match status" value="1"/>
</dbReference>
<gene>
    <name evidence="11" type="ORF">ANME2D_00288</name>
</gene>
<feature type="transmembrane region" description="Helical" evidence="9">
    <location>
        <begin position="725"/>
        <end position="745"/>
    </location>
</feature>
<accession>A0A062V9J5</accession>
<dbReference type="Gene3D" id="2.70.150.10">
    <property type="entry name" value="Calcium-transporting ATPase, cytoplasmic transduction domain A"/>
    <property type="match status" value="1"/>
</dbReference>
<keyword evidence="5" id="KW-0067">ATP-binding</keyword>
<dbReference type="SUPFAM" id="SSF81665">
    <property type="entry name" value="Calcium ATPase, transmembrane domain M"/>
    <property type="match status" value="1"/>
</dbReference>